<dbReference type="RefSeq" id="XP_056556118.1">
    <property type="nucleotide sequence ID" value="XM_056697593.1"/>
</dbReference>
<dbReference type="AlphaFoldDB" id="A0A9W9SF39"/>
<reference evidence="2" key="2">
    <citation type="journal article" date="2023" name="IMA Fungus">
        <title>Comparative genomic study of the Penicillium genus elucidates a diverse pangenome and 15 lateral gene transfer events.</title>
        <authorList>
            <person name="Petersen C."/>
            <person name="Sorensen T."/>
            <person name="Nielsen M.R."/>
            <person name="Sondergaard T.E."/>
            <person name="Sorensen J.L."/>
            <person name="Fitzpatrick D.A."/>
            <person name="Frisvad J.C."/>
            <person name="Nielsen K.L."/>
        </authorList>
    </citation>
    <scope>NUCLEOTIDE SEQUENCE</scope>
    <source>
        <strain evidence="2">IBT 29864</strain>
    </source>
</reference>
<comment type="caution">
    <text evidence="2">The sequence shown here is derived from an EMBL/GenBank/DDBJ whole genome shotgun (WGS) entry which is preliminary data.</text>
</comment>
<gene>
    <name evidence="2" type="ORF">N7496_004664</name>
</gene>
<evidence type="ECO:0000313" key="3">
    <source>
        <dbReference type="Proteomes" id="UP001147782"/>
    </source>
</evidence>
<feature type="region of interest" description="Disordered" evidence="1">
    <location>
        <begin position="1"/>
        <end position="78"/>
    </location>
</feature>
<reference evidence="2" key="1">
    <citation type="submission" date="2022-11" db="EMBL/GenBank/DDBJ databases">
        <authorList>
            <person name="Petersen C."/>
        </authorList>
    </citation>
    <scope>NUCLEOTIDE SEQUENCE</scope>
    <source>
        <strain evidence="2">IBT 29864</strain>
    </source>
</reference>
<dbReference type="EMBL" id="JAPZBS010000004">
    <property type="protein sequence ID" value="KAJ5377255.1"/>
    <property type="molecule type" value="Genomic_DNA"/>
</dbReference>
<name>A0A9W9SF39_9EURO</name>
<feature type="region of interest" description="Disordered" evidence="1">
    <location>
        <begin position="124"/>
        <end position="148"/>
    </location>
</feature>
<proteinExistence type="predicted"/>
<keyword evidence="3" id="KW-1185">Reference proteome</keyword>
<sequence length="179" mass="19033">MQSSPAKPTEGHGVQTPLPTLTGWEDDISLQRSPAAADGVRDSKVGSDWPEYIDDGSESTSKTKEKEETANGSQTESQLPALMAFCHDENTLRGAGCKLQSDRGHAALDLRADGSQYKIRPGVRRQEFEATPTPSSSQLPDNSSAGIPIMPSPGVRLGIVLECEMVVCGDPLRLATSAP</sequence>
<dbReference type="Proteomes" id="UP001147782">
    <property type="component" value="Unassembled WGS sequence"/>
</dbReference>
<protein>
    <submittedName>
        <fullName evidence="2">Uncharacterized protein</fullName>
    </submittedName>
</protein>
<evidence type="ECO:0000256" key="1">
    <source>
        <dbReference type="SAM" id="MobiDB-lite"/>
    </source>
</evidence>
<accession>A0A9W9SF39</accession>
<dbReference type="GeneID" id="81436772"/>
<organism evidence="2 3">
    <name type="scientific">Penicillium cataractarum</name>
    <dbReference type="NCBI Taxonomy" id="2100454"/>
    <lineage>
        <taxon>Eukaryota</taxon>
        <taxon>Fungi</taxon>
        <taxon>Dikarya</taxon>
        <taxon>Ascomycota</taxon>
        <taxon>Pezizomycotina</taxon>
        <taxon>Eurotiomycetes</taxon>
        <taxon>Eurotiomycetidae</taxon>
        <taxon>Eurotiales</taxon>
        <taxon>Aspergillaceae</taxon>
        <taxon>Penicillium</taxon>
    </lineage>
</organism>
<feature type="compositionally biased region" description="Polar residues" evidence="1">
    <location>
        <begin position="132"/>
        <end position="145"/>
    </location>
</feature>
<evidence type="ECO:0000313" key="2">
    <source>
        <dbReference type="EMBL" id="KAJ5377255.1"/>
    </source>
</evidence>